<keyword evidence="4" id="KW-1003">Cell membrane</keyword>
<proteinExistence type="inferred from homology"/>
<evidence type="ECO:0000256" key="8">
    <source>
        <dbReference type="ARBA" id="ARBA00023136"/>
    </source>
</evidence>
<evidence type="ECO:0000256" key="1">
    <source>
        <dbReference type="ARBA" id="ARBA00004651"/>
    </source>
</evidence>
<evidence type="ECO:0000256" key="9">
    <source>
        <dbReference type="ARBA" id="ARBA00037295"/>
    </source>
</evidence>
<dbReference type="RefSeq" id="WP_091614453.1">
    <property type="nucleotide sequence ID" value="NZ_FOEF01000002.1"/>
</dbReference>
<evidence type="ECO:0000256" key="6">
    <source>
        <dbReference type="ARBA" id="ARBA00022847"/>
    </source>
</evidence>
<keyword evidence="7 11" id="KW-1133">Transmembrane helix</keyword>
<keyword evidence="6" id="KW-0769">Symport</keyword>
<dbReference type="Proteomes" id="UP000198582">
    <property type="component" value="Unassembled WGS sequence"/>
</dbReference>
<dbReference type="PROSITE" id="PS50850">
    <property type="entry name" value="MFS"/>
    <property type="match status" value="1"/>
</dbReference>
<gene>
    <name evidence="13" type="ORF">SAMN04489732_102647</name>
</gene>
<feature type="transmembrane region" description="Helical" evidence="11">
    <location>
        <begin position="30"/>
        <end position="48"/>
    </location>
</feature>
<feature type="transmembrane region" description="Helical" evidence="11">
    <location>
        <begin position="187"/>
        <end position="206"/>
    </location>
</feature>
<dbReference type="Gene3D" id="1.20.1250.20">
    <property type="entry name" value="MFS general substrate transporter like domains"/>
    <property type="match status" value="2"/>
</dbReference>
<feature type="transmembrane region" description="Helical" evidence="11">
    <location>
        <begin position="367"/>
        <end position="388"/>
    </location>
</feature>
<evidence type="ECO:0000313" key="13">
    <source>
        <dbReference type="EMBL" id="SEO90670.1"/>
    </source>
</evidence>
<evidence type="ECO:0000256" key="5">
    <source>
        <dbReference type="ARBA" id="ARBA00022692"/>
    </source>
</evidence>
<dbReference type="InterPro" id="IPR036259">
    <property type="entry name" value="MFS_trans_sf"/>
</dbReference>
<accession>A0A1H8THV7</accession>
<dbReference type="EMBL" id="FOEF01000002">
    <property type="protein sequence ID" value="SEO90670.1"/>
    <property type="molecule type" value="Genomic_DNA"/>
</dbReference>
<keyword evidence="14" id="KW-1185">Reference proteome</keyword>
<name>A0A1H8THV7_9PSEU</name>
<dbReference type="OrthoDB" id="8953821at2"/>
<feature type="transmembrane region" description="Helical" evidence="11">
    <location>
        <begin position="400"/>
        <end position="416"/>
    </location>
</feature>
<dbReference type="PROSITE" id="PS00217">
    <property type="entry name" value="SUGAR_TRANSPORT_2"/>
    <property type="match status" value="1"/>
</dbReference>
<evidence type="ECO:0000256" key="10">
    <source>
        <dbReference type="ARBA" id="ARBA00039918"/>
    </source>
</evidence>
<protein>
    <recommendedName>
        <fullName evidence="10">Putative proline/betaine transporter</fullName>
    </recommendedName>
</protein>
<evidence type="ECO:0000256" key="4">
    <source>
        <dbReference type="ARBA" id="ARBA00022475"/>
    </source>
</evidence>
<feature type="transmembrane region" description="Helical" evidence="11">
    <location>
        <begin position="237"/>
        <end position="255"/>
    </location>
</feature>
<reference evidence="13 14" key="1">
    <citation type="submission" date="2016-10" db="EMBL/GenBank/DDBJ databases">
        <authorList>
            <person name="de Groot N.N."/>
        </authorList>
    </citation>
    <scope>NUCLEOTIDE SEQUENCE [LARGE SCALE GENOMIC DNA]</scope>
    <source>
        <strain evidence="13 14">DSM 44993</strain>
    </source>
</reference>
<feature type="transmembrane region" description="Helical" evidence="11">
    <location>
        <begin position="302"/>
        <end position="321"/>
    </location>
</feature>
<feature type="transmembrane region" description="Helical" evidence="11">
    <location>
        <begin position="87"/>
        <end position="105"/>
    </location>
</feature>
<feature type="transmembrane region" description="Helical" evidence="11">
    <location>
        <begin position="54"/>
        <end position="75"/>
    </location>
</feature>
<keyword evidence="8 11" id="KW-0472">Membrane</keyword>
<dbReference type="InterPro" id="IPR005829">
    <property type="entry name" value="Sugar_transporter_CS"/>
</dbReference>
<evidence type="ECO:0000256" key="7">
    <source>
        <dbReference type="ARBA" id="ARBA00022989"/>
    </source>
</evidence>
<dbReference type="GO" id="GO:0005886">
    <property type="term" value="C:plasma membrane"/>
    <property type="evidence" value="ECO:0007669"/>
    <property type="project" value="UniProtKB-SubCell"/>
</dbReference>
<dbReference type="PANTHER" id="PTHR43528">
    <property type="entry name" value="ALPHA-KETOGLUTARATE PERMEASE"/>
    <property type="match status" value="1"/>
</dbReference>
<dbReference type="InterPro" id="IPR051084">
    <property type="entry name" value="H+-coupled_symporters"/>
</dbReference>
<feature type="transmembrane region" description="Helical" evidence="11">
    <location>
        <begin position="117"/>
        <end position="141"/>
    </location>
</feature>
<dbReference type="AlphaFoldDB" id="A0A1H8THV7"/>
<dbReference type="InterPro" id="IPR005828">
    <property type="entry name" value="MFS_sugar_transport-like"/>
</dbReference>
<evidence type="ECO:0000256" key="11">
    <source>
        <dbReference type="SAM" id="Phobius"/>
    </source>
</evidence>
<feature type="domain" description="Major facilitator superfamily (MFS) profile" evidence="12">
    <location>
        <begin position="15"/>
        <end position="421"/>
    </location>
</feature>
<comment type="subcellular location">
    <subcellularLocation>
        <location evidence="1">Cell membrane</location>
        <topology evidence="1">Multi-pass membrane protein</topology>
    </subcellularLocation>
</comment>
<dbReference type="SUPFAM" id="SSF103473">
    <property type="entry name" value="MFS general substrate transporter"/>
    <property type="match status" value="1"/>
</dbReference>
<feature type="transmembrane region" description="Helical" evidence="11">
    <location>
        <begin position="267"/>
        <end position="290"/>
    </location>
</feature>
<dbReference type="FunFam" id="1.20.1250.20:FF:000001">
    <property type="entry name" value="Dicarboxylate MFS transporter"/>
    <property type="match status" value="1"/>
</dbReference>
<feature type="transmembrane region" description="Helical" evidence="11">
    <location>
        <begin position="153"/>
        <end position="175"/>
    </location>
</feature>
<feature type="transmembrane region" description="Helical" evidence="11">
    <location>
        <begin position="327"/>
        <end position="355"/>
    </location>
</feature>
<evidence type="ECO:0000259" key="12">
    <source>
        <dbReference type="PROSITE" id="PS50850"/>
    </source>
</evidence>
<comment type="function">
    <text evidence="9">May be a proton symporter involved in the uptake of osmolytes such as proline and glycine betaine.</text>
</comment>
<sequence>MSAPADTSAQTLRRTTLAAAIGNTVETYDYAAYGFLATILAKVFFPAASPGTALLSSFAVFGSAFLARPVGALVFGPLTDRLGRRPALVASLLLMAGASTLIGLLPTTGTIGITAPIVLVLVRFVQGLAAGGEYTTAIIYVAEFAPPHRRGALASRVQVGSLAGFLTGAVVVLSLNAALTQEEMLAWGWRLPFLLALPIGAIGLYLRSRFGETPEFLAARRQQSEKDTAAGGQWPRAVLLAGVSVLHIIGIYMVYTYVQSYLIQLRLSAFTATVVVGSALVIGLFLVAAGGRAADRADRPKVLLATSIVVFVLTYPLFAVLSAVPPLWLMIACTVLLSAGPAFYSGIAPITFVQLVPVRVRGSVIGVSYNVAAAVLGGSAIFVCQALVEATGDRRSPAYLLMAAAAVSAVAAAALVRKPTFSPTITPQPAEAGS</sequence>
<dbReference type="STRING" id="394193.SAMN04489732_102647"/>
<evidence type="ECO:0000256" key="2">
    <source>
        <dbReference type="ARBA" id="ARBA00008240"/>
    </source>
</evidence>
<keyword evidence="3" id="KW-0813">Transport</keyword>
<comment type="similarity">
    <text evidence="2">Belongs to the major facilitator superfamily. Metabolite:H+ Symporter (MHS) family (TC 2.A.1.6) family.</text>
</comment>
<evidence type="ECO:0000256" key="3">
    <source>
        <dbReference type="ARBA" id="ARBA00022448"/>
    </source>
</evidence>
<dbReference type="GO" id="GO:0015293">
    <property type="term" value="F:symporter activity"/>
    <property type="evidence" value="ECO:0007669"/>
    <property type="project" value="UniProtKB-KW"/>
</dbReference>
<keyword evidence="5 11" id="KW-0812">Transmembrane</keyword>
<dbReference type="Pfam" id="PF00083">
    <property type="entry name" value="Sugar_tr"/>
    <property type="match status" value="1"/>
</dbReference>
<organism evidence="13 14">
    <name type="scientific">Amycolatopsis saalfeldensis</name>
    <dbReference type="NCBI Taxonomy" id="394193"/>
    <lineage>
        <taxon>Bacteria</taxon>
        <taxon>Bacillati</taxon>
        <taxon>Actinomycetota</taxon>
        <taxon>Actinomycetes</taxon>
        <taxon>Pseudonocardiales</taxon>
        <taxon>Pseudonocardiaceae</taxon>
        <taxon>Amycolatopsis</taxon>
    </lineage>
</organism>
<evidence type="ECO:0000313" key="14">
    <source>
        <dbReference type="Proteomes" id="UP000198582"/>
    </source>
</evidence>
<dbReference type="InterPro" id="IPR020846">
    <property type="entry name" value="MFS_dom"/>
</dbReference>
<dbReference type="PANTHER" id="PTHR43528:SF1">
    <property type="entry name" value="ALPHA-KETOGLUTARATE PERMEASE"/>
    <property type="match status" value="1"/>
</dbReference>